<evidence type="ECO:0000259" key="5">
    <source>
        <dbReference type="Pfam" id="PF14833"/>
    </source>
</evidence>
<protein>
    <submittedName>
        <fullName evidence="6">NAD(P)-dependent oxidoreductase</fullName>
    </submittedName>
</protein>
<evidence type="ECO:0000256" key="1">
    <source>
        <dbReference type="ARBA" id="ARBA00023002"/>
    </source>
</evidence>
<gene>
    <name evidence="6" type="ORF">KK488_01715</name>
</gene>
<keyword evidence="2" id="KW-0520">NAD</keyword>
<dbReference type="Pfam" id="PF03446">
    <property type="entry name" value="NAD_binding_2"/>
    <property type="match status" value="1"/>
</dbReference>
<dbReference type="PIRSF" id="PIRSF000103">
    <property type="entry name" value="HIBADH"/>
    <property type="match status" value="1"/>
</dbReference>
<dbReference type="Pfam" id="PF14833">
    <property type="entry name" value="NAD_binding_11"/>
    <property type="match status" value="1"/>
</dbReference>
<evidence type="ECO:0000256" key="3">
    <source>
        <dbReference type="PIRSR" id="PIRSR000103-1"/>
    </source>
</evidence>
<sequence length="297" mass="30344">MSKIGFIGLGRMGAGMCARLCAAGLPVVVHDVSSDAMAAMVAAGAEAGTSALDVANQAEIVLVSLPMPDIVHEVLLGPNGVADGGAVKIVVDLSTSGPAMAQRLSEGLAANGISSFDAPVSGGVAGARDGKLSLMASGPEKDWPQVEAVLQHFGKVFYMGETPGAGQTMKLVNNLLGATAIAVTAEGMTMGIKAGLDPAKMIEVLNQSTGINSATRDKWPRAVLPRTFDFGFAAALSHKDMRLCVDEAQALGVDLPIGVHVRDLLKRVLDEVGADADFTAMALVTEADAGLALDRPA</sequence>
<reference evidence="6" key="1">
    <citation type="submission" date="2021-05" db="EMBL/GenBank/DDBJ databases">
        <title>Genome of Sphingobium sp. strain.</title>
        <authorList>
            <person name="Fan R."/>
        </authorList>
    </citation>
    <scope>NUCLEOTIDE SEQUENCE</scope>
    <source>
        <strain evidence="6">H33</strain>
    </source>
</reference>
<organism evidence="6 7">
    <name type="scientific">Sphingobium nicotianae</name>
    <dbReference type="NCBI Taxonomy" id="2782607"/>
    <lineage>
        <taxon>Bacteria</taxon>
        <taxon>Pseudomonadati</taxon>
        <taxon>Pseudomonadota</taxon>
        <taxon>Alphaproteobacteria</taxon>
        <taxon>Sphingomonadales</taxon>
        <taxon>Sphingomonadaceae</taxon>
        <taxon>Sphingobium</taxon>
    </lineage>
</organism>
<dbReference type="GO" id="GO:0051287">
    <property type="term" value="F:NAD binding"/>
    <property type="evidence" value="ECO:0007669"/>
    <property type="project" value="InterPro"/>
</dbReference>
<evidence type="ECO:0000313" key="7">
    <source>
        <dbReference type="Proteomes" id="UP001138757"/>
    </source>
</evidence>
<dbReference type="Proteomes" id="UP001138757">
    <property type="component" value="Unassembled WGS sequence"/>
</dbReference>
<dbReference type="InterPro" id="IPR029154">
    <property type="entry name" value="HIBADH-like_NADP-bd"/>
</dbReference>
<feature type="domain" description="3-hydroxyisobutyrate dehydrogenase-like NAD-binding" evidence="5">
    <location>
        <begin position="164"/>
        <end position="282"/>
    </location>
</feature>
<dbReference type="InterPro" id="IPR013328">
    <property type="entry name" value="6PGD_dom2"/>
</dbReference>
<dbReference type="SUPFAM" id="SSF51735">
    <property type="entry name" value="NAD(P)-binding Rossmann-fold domains"/>
    <property type="match status" value="1"/>
</dbReference>
<dbReference type="GO" id="GO:0016616">
    <property type="term" value="F:oxidoreductase activity, acting on the CH-OH group of donors, NAD or NADP as acceptor"/>
    <property type="evidence" value="ECO:0007669"/>
    <property type="project" value="TreeGrafter"/>
</dbReference>
<dbReference type="PANTHER" id="PTHR22981:SF7">
    <property type="entry name" value="3-HYDROXYISOBUTYRATE DEHYDROGENASE, MITOCHONDRIAL"/>
    <property type="match status" value="1"/>
</dbReference>
<dbReference type="InterPro" id="IPR015815">
    <property type="entry name" value="HIBADH-related"/>
</dbReference>
<dbReference type="SUPFAM" id="SSF48179">
    <property type="entry name" value="6-phosphogluconate dehydrogenase C-terminal domain-like"/>
    <property type="match status" value="1"/>
</dbReference>
<proteinExistence type="predicted"/>
<evidence type="ECO:0000259" key="4">
    <source>
        <dbReference type="Pfam" id="PF03446"/>
    </source>
</evidence>
<name>A0A9X1D9D0_9SPHN</name>
<dbReference type="GO" id="GO:0050661">
    <property type="term" value="F:NADP binding"/>
    <property type="evidence" value="ECO:0007669"/>
    <property type="project" value="InterPro"/>
</dbReference>
<comment type="caution">
    <text evidence="6">The sequence shown here is derived from an EMBL/GenBank/DDBJ whole genome shotgun (WGS) entry which is preliminary data.</text>
</comment>
<dbReference type="Gene3D" id="3.40.50.720">
    <property type="entry name" value="NAD(P)-binding Rossmann-like Domain"/>
    <property type="match status" value="1"/>
</dbReference>
<dbReference type="RefSeq" id="WP_214621395.1">
    <property type="nucleotide sequence ID" value="NZ_JAHGAW010000001.1"/>
</dbReference>
<dbReference type="Gene3D" id="1.10.1040.10">
    <property type="entry name" value="N-(1-d-carboxylethyl)-l-norvaline Dehydrogenase, domain 2"/>
    <property type="match status" value="1"/>
</dbReference>
<evidence type="ECO:0000313" key="6">
    <source>
        <dbReference type="EMBL" id="MBT2185658.1"/>
    </source>
</evidence>
<dbReference type="EMBL" id="JAHGAW010000001">
    <property type="protein sequence ID" value="MBT2185658.1"/>
    <property type="molecule type" value="Genomic_DNA"/>
</dbReference>
<dbReference type="InterPro" id="IPR006115">
    <property type="entry name" value="6PGDH_NADP-bd"/>
</dbReference>
<feature type="active site" evidence="3">
    <location>
        <position position="170"/>
    </location>
</feature>
<keyword evidence="7" id="KW-1185">Reference proteome</keyword>
<accession>A0A9X1D9D0</accession>
<feature type="domain" description="6-phosphogluconate dehydrogenase NADP-binding" evidence="4">
    <location>
        <begin position="3"/>
        <end position="160"/>
    </location>
</feature>
<evidence type="ECO:0000256" key="2">
    <source>
        <dbReference type="ARBA" id="ARBA00023027"/>
    </source>
</evidence>
<dbReference type="PANTHER" id="PTHR22981">
    <property type="entry name" value="3-HYDROXYISOBUTYRATE DEHYDROGENASE-RELATED"/>
    <property type="match status" value="1"/>
</dbReference>
<dbReference type="InterPro" id="IPR036291">
    <property type="entry name" value="NAD(P)-bd_dom_sf"/>
</dbReference>
<dbReference type="AlphaFoldDB" id="A0A9X1D9D0"/>
<dbReference type="InterPro" id="IPR008927">
    <property type="entry name" value="6-PGluconate_DH-like_C_sf"/>
</dbReference>
<keyword evidence="1" id="KW-0560">Oxidoreductase</keyword>